<dbReference type="GO" id="GO:0005886">
    <property type="term" value="C:plasma membrane"/>
    <property type="evidence" value="ECO:0007669"/>
    <property type="project" value="UniProtKB-SubCell"/>
</dbReference>
<evidence type="ECO:0000256" key="5">
    <source>
        <dbReference type="ARBA" id="ARBA00023136"/>
    </source>
</evidence>
<feature type="transmembrane region" description="Helical" evidence="7">
    <location>
        <begin position="753"/>
        <end position="773"/>
    </location>
</feature>
<dbReference type="Pfam" id="PF12704">
    <property type="entry name" value="MacB_PCD"/>
    <property type="match status" value="1"/>
</dbReference>
<dbReference type="InterPro" id="IPR025857">
    <property type="entry name" value="MacB_PCD"/>
</dbReference>
<evidence type="ECO:0000259" key="8">
    <source>
        <dbReference type="Pfam" id="PF02687"/>
    </source>
</evidence>
<evidence type="ECO:0000256" key="1">
    <source>
        <dbReference type="ARBA" id="ARBA00004651"/>
    </source>
</evidence>
<feature type="transmembrane region" description="Helical" evidence="7">
    <location>
        <begin position="305"/>
        <end position="334"/>
    </location>
</feature>
<feature type="transmembrane region" description="Helical" evidence="7">
    <location>
        <begin position="260"/>
        <end position="284"/>
    </location>
</feature>
<evidence type="ECO:0000256" key="2">
    <source>
        <dbReference type="ARBA" id="ARBA00022475"/>
    </source>
</evidence>
<proteinExistence type="predicted"/>
<dbReference type="InterPro" id="IPR003838">
    <property type="entry name" value="ABC3_permease_C"/>
</dbReference>
<feature type="region of interest" description="Disordered" evidence="6">
    <location>
        <begin position="563"/>
        <end position="596"/>
    </location>
</feature>
<keyword evidence="11" id="KW-1185">Reference proteome</keyword>
<evidence type="ECO:0000256" key="4">
    <source>
        <dbReference type="ARBA" id="ARBA00022989"/>
    </source>
</evidence>
<feature type="transmembrane region" description="Helical" evidence="7">
    <location>
        <begin position="429"/>
        <end position="453"/>
    </location>
</feature>
<reference evidence="10 11" key="1">
    <citation type="submission" date="2020-08" db="EMBL/GenBank/DDBJ databases">
        <title>Genomic Encyclopedia of Type Strains, Phase IV (KMG-IV): sequencing the most valuable type-strain genomes for metagenomic binning, comparative biology and taxonomic classification.</title>
        <authorList>
            <person name="Goeker M."/>
        </authorList>
    </citation>
    <scope>NUCLEOTIDE SEQUENCE [LARGE SCALE GENOMIC DNA]</scope>
    <source>
        <strain evidence="10 11">DSM 29007</strain>
    </source>
</reference>
<accession>A0A841H3K4</accession>
<keyword evidence="2" id="KW-1003">Cell membrane</keyword>
<feature type="transmembrane region" description="Helical" evidence="7">
    <location>
        <begin position="404"/>
        <end position="423"/>
    </location>
</feature>
<dbReference type="EMBL" id="JACHIA010000016">
    <property type="protein sequence ID" value="MBB6072584.1"/>
    <property type="molecule type" value="Genomic_DNA"/>
</dbReference>
<feature type="transmembrane region" description="Helical" evidence="7">
    <location>
        <begin position="481"/>
        <end position="499"/>
    </location>
</feature>
<feature type="transmembrane region" description="Helical" evidence="7">
    <location>
        <begin position="837"/>
        <end position="858"/>
    </location>
</feature>
<dbReference type="RefSeq" id="WP_170032739.1">
    <property type="nucleotide sequence ID" value="NZ_JABDTL010000001.1"/>
</dbReference>
<feature type="compositionally biased region" description="Acidic residues" evidence="6">
    <location>
        <begin position="566"/>
        <end position="575"/>
    </location>
</feature>
<feature type="domain" description="MacB-like periplasmic core" evidence="9">
    <location>
        <begin position="23"/>
        <end position="227"/>
    </location>
</feature>
<keyword evidence="5 7" id="KW-0472">Membrane</keyword>
<feature type="domain" description="ABC3 transporter permease C-terminal" evidence="8">
    <location>
        <begin position="753"/>
        <end position="867"/>
    </location>
</feature>
<dbReference type="PANTHER" id="PTHR30287">
    <property type="entry name" value="MEMBRANE COMPONENT OF PREDICTED ABC SUPERFAMILY METABOLITE UPTAKE TRANSPORTER"/>
    <property type="match status" value="1"/>
</dbReference>
<comment type="caution">
    <text evidence="10">The sequence shown here is derived from an EMBL/GenBank/DDBJ whole genome shotgun (WGS) entry which is preliminary data.</text>
</comment>
<dbReference type="AlphaFoldDB" id="A0A841H3K4"/>
<comment type="subcellular location">
    <subcellularLocation>
        <location evidence="1">Cell membrane</location>
        <topology evidence="1">Multi-pass membrane protein</topology>
    </subcellularLocation>
</comment>
<evidence type="ECO:0000256" key="7">
    <source>
        <dbReference type="SAM" id="Phobius"/>
    </source>
</evidence>
<keyword evidence="4 7" id="KW-1133">Transmembrane helix</keyword>
<evidence type="ECO:0000313" key="11">
    <source>
        <dbReference type="Proteomes" id="UP000582837"/>
    </source>
</evidence>
<feature type="domain" description="ABC3 transporter permease C-terminal" evidence="8">
    <location>
        <begin position="263"/>
        <end position="382"/>
    </location>
</feature>
<sequence>MSALRPLFALAWRESRFARRRLLLFLSSITLGVAALVATQSFAANLASGVREQAKSFVGADVSLSSNRVIGPKTEKLIDSLRAARVPIARVTTFASMALAERTAGARLAQVRAVEPGFPFYGEILTSPAGQYARLHTGRNALADPALLLALDARVGDVIRLGEARFTIIGTLEKVPGAVGVGALFAPRLYIPARYLPETKLIQFGSRVEYEAYARMPAPGAAEAFVEAHRPVFRGERVNANTASGQQRDLDEALGRLGSFLGLIGTFALLLGGIGVASAMGAYMAQKRDTVATLRCLGATAPQVLFIYLLQAGVMGLIGASLGTAIGVAVQWVLPRLLADLLPVEVQTAISPAAVATGVGIGVWIAVAFALLPLLATRRISPLQAIRRRVEEEPGAARRDPWTIGGWALLAASIVALVIFQAGELRNGGYFAAGIAVALAALWLSAWTVMWLARRTPGRGLPYPTRQGIANLYRPGNQTRVVVLALGFGVWLLATVYLVQSNLLAPLMVNTKSQGNLLLFDVQAEQERGVDALLRGTGTAVLQRAPIIPMRIQSINNVDISVLAPDDPDAEEEEPQEQRPREGRGKGGARRGDGRPERWAVRREYRSTFRDTLVKSEKVEEGRFWRPGAGGADAGGVAEVSMDLTVAEDLAIDLGDTIVWDVQGVRIPTRITSFRDVDWGRLEPNFFAVFPSSVLQGAPQTWVMLARAPDASTRAAVQRDVVRRFSNVAVLDLTAIQAALDEVLGRVAAVIRFLAAFSVATGFIVLLGAVLTGRLQRIRESVLLRTLGATRRQIAGVLFAEYTALGLMASLAGILLAVGAGWALMKWVFNSEFHVPVLPLLWLALGVTAMSAIVGLMASREVFRHTPLEALREE</sequence>
<keyword evidence="3 7" id="KW-0812">Transmembrane</keyword>
<dbReference type="Pfam" id="PF02687">
    <property type="entry name" value="FtsX"/>
    <property type="match status" value="2"/>
</dbReference>
<evidence type="ECO:0000256" key="3">
    <source>
        <dbReference type="ARBA" id="ARBA00022692"/>
    </source>
</evidence>
<dbReference type="InterPro" id="IPR038766">
    <property type="entry name" value="Membrane_comp_ABC_pdt"/>
</dbReference>
<evidence type="ECO:0000259" key="9">
    <source>
        <dbReference type="Pfam" id="PF12704"/>
    </source>
</evidence>
<name>A0A841H3K4_9BACT</name>
<dbReference type="Proteomes" id="UP000582837">
    <property type="component" value="Unassembled WGS sequence"/>
</dbReference>
<feature type="compositionally biased region" description="Basic and acidic residues" evidence="6">
    <location>
        <begin position="576"/>
        <end position="596"/>
    </location>
</feature>
<organism evidence="10 11">
    <name type="scientific">Longimicrobium terrae</name>
    <dbReference type="NCBI Taxonomy" id="1639882"/>
    <lineage>
        <taxon>Bacteria</taxon>
        <taxon>Pseudomonadati</taxon>
        <taxon>Gemmatimonadota</taxon>
        <taxon>Longimicrobiia</taxon>
        <taxon>Longimicrobiales</taxon>
        <taxon>Longimicrobiaceae</taxon>
        <taxon>Longimicrobium</taxon>
    </lineage>
</organism>
<dbReference type="PANTHER" id="PTHR30287:SF1">
    <property type="entry name" value="INNER MEMBRANE PROTEIN"/>
    <property type="match status" value="1"/>
</dbReference>
<evidence type="ECO:0000256" key="6">
    <source>
        <dbReference type="SAM" id="MobiDB-lite"/>
    </source>
</evidence>
<protein>
    <submittedName>
        <fullName evidence="10">Putative ABC transport system permease protein</fullName>
    </submittedName>
</protein>
<feature type="transmembrane region" description="Helical" evidence="7">
    <location>
        <begin position="354"/>
        <end position="377"/>
    </location>
</feature>
<gene>
    <name evidence="10" type="ORF">HNQ61_004247</name>
</gene>
<feature type="transmembrane region" description="Helical" evidence="7">
    <location>
        <begin position="794"/>
        <end position="825"/>
    </location>
</feature>
<evidence type="ECO:0000313" key="10">
    <source>
        <dbReference type="EMBL" id="MBB6072584.1"/>
    </source>
</evidence>